<dbReference type="InterPro" id="IPR011009">
    <property type="entry name" value="Kinase-like_dom_sf"/>
</dbReference>
<evidence type="ECO:0000313" key="5">
    <source>
        <dbReference type="EMBL" id="KAF1951281.1"/>
    </source>
</evidence>
<dbReference type="SUPFAM" id="SSF56112">
    <property type="entry name" value="Protein kinase-like (PK-like)"/>
    <property type="match status" value="1"/>
</dbReference>
<evidence type="ECO:0000259" key="4">
    <source>
        <dbReference type="PROSITE" id="PS50011"/>
    </source>
</evidence>
<keyword evidence="6" id="KW-1185">Reference proteome</keyword>
<dbReference type="InterPro" id="IPR000719">
    <property type="entry name" value="Prot_kinase_dom"/>
</dbReference>
<evidence type="ECO:0000313" key="6">
    <source>
        <dbReference type="Proteomes" id="UP000800035"/>
    </source>
</evidence>
<evidence type="ECO:0000256" key="1">
    <source>
        <dbReference type="ARBA" id="ARBA00004623"/>
    </source>
</evidence>
<dbReference type="PROSITE" id="PS00108">
    <property type="entry name" value="PROTEIN_KINASE_ST"/>
    <property type="match status" value="1"/>
</dbReference>
<protein>
    <recommendedName>
        <fullName evidence="3">Autophagy-related protein 1</fullName>
    </recommendedName>
</protein>
<dbReference type="Gene3D" id="1.10.510.10">
    <property type="entry name" value="Transferase(Phosphotransferase) domain 1"/>
    <property type="match status" value="1"/>
</dbReference>
<feature type="domain" description="Protein kinase" evidence="4">
    <location>
        <begin position="1"/>
        <end position="119"/>
    </location>
</feature>
<dbReference type="GO" id="GO:0004674">
    <property type="term" value="F:protein serine/threonine kinase activity"/>
    <property type="evidence" value="ECO:0007669"/>
    <property type="project" value="InterPro"/>
</dbReference>
<evidence type="ECO:0000256" key="2">
    <source>
        <dbReference type="ARBA" id="ARBA00023006"/>
    </source>
</evidence>
<dbReference type="InterPro" id="IPR045269">
    <property type="entry name" value="Atg1-like"/>
</dbReference>
<evidence type="ECO:0000256" key="3">
    <source>
        <dbReference type="ARBA" id="ARBA00030237"/>
    </source>
</evidence>
<dbReference type="InterPro" id="IPR008271">
    <property type="entry name" value="Ser/Thr_kinase_AS"/>
</dbReference>
<dbReference type="PROSITE" id="PS50011">
    <property type="entry name" value="PROTEIN_KINASE_DOM"/>
    <property type="match status" value="1"/>
</dbReference>
<sequence>MGDLGQYVCIDGSWKRTLSARQAEQIIHQITSALMFIHYGIRITIDKQGCIKDVEMSEHPTLIHRDIKPQNIFISYLDFDNPSDGEIHVKLGDFSCAKQLNDISSMTITGTVGYQALES</sequence>
<dbReference type="Proteomes" id="UP000800035">
    <property type="component" value="Unassembled WGS sequence"/>
</dbReference>
<dbReference type="OrthoDB" id="310217at2759"/>
<reference evidence="5" key="1">
    <citation type="journal article" date="2020" name="Stud. Mycol.">
        <title>101 Dothideomycetes genomes: a test case for predicting lifestyles and emergence of pathogens.</title>
        <authorList>
            <person name="Haridas S."/>
            <person name="Albert R."/>
            <person name="Binder M."/>
            <person name="Bloem J."/>
            <person name="Labutti K."/>
            <person name="Salamov A."/>
            <person name="Andreopoulos B."/>
            <person name="Baker S."/>
            <person name="Barry K."/>
            <person name="Bills G."/>
            <person name="Bluhm B."/>
            <person name="Cannon C."/>
            <person name="Castanera R."/>
            <person name="Culley D."/>
            <person name="Daum C."/>
            <person name="Ezra D."/>
            <person name="Gonzalez J."/>
            <person name="Henrissat B."/>
            <person name="Kuo A."/>
            <person name="Liang C."/>
            <person name="Lipzen A."/>
            <person name="Lutzoni F."/>
            <person name="Magnuson J."/>
            <person name="Mondo S."/>
            <person name="Nolan M."/>
            <person name="Ohm R."/>
            <person name="Pangilinan J."/>
            <person name="Park H.-J."/>
            <person name="Ramirez L."/>
            <person name="Alfaro M."/>
            <person name="Sun H."/>
            <person name="Tritt A."/>
            <person name="Yoshinaga Y."/>
            <person name="Zwiers L.-H."/>
            <person name="Turgeon B."/>
            <person name="Goodwin S."/>
            <person name="Spatafora J."/>
            <person name="Crous P."/>
            <person name="Grigoriev I."/>
        </authorList>
    </citation>
    <scope>NUCLEOTIDE SEQUENCE</scope>
    <source>
        <strain evidence="5">CBS 675.92</strain>
    </source>
</reference>
<comment type="subcellular location">
    <subcellularLocation>
        <location evidence="1">Preautophagosomal structure membrane</location>
        <topology evidence="1">Peripheral membrane protein</topology>
    </subcellularLocation>
</comment>
<keyword evidence="2" id="KW-0072">Autophagy</keyword>
<dbReference type="GO" id="GO:0010506">
    <property type="term" value="P:regulation of autophagy"/>
    <property type="evidence" value="ECO:0007669"/>
    <property type="project" value="InterPro"/>
</dbReference>
<dbReference type="GO" id="GO:0006914">
    <property type="term" value="P:autophagy"/>
    <property type="evidence" value="ECO:0007669"/>
    <property type="project" value="UniProtKB-KW"/>
</dbReference>
<dbReference type="PANTHER" id="PTHR24348">
    <property type="entry name" value="SERINE/THREONINE-PROTEIN KINASE UNC-51-RELATED"/>
    <property type="match status" value="1"/>
</dbReference>
<dbReference type="EMBL" id="ML977018">
    <property type="protein sequence ID" value="KAF1951281.1"/>
    <property type="molecule type" value="Genomic_DNA"/>
</dbReference>
<dbReference type="AlphaFoldDB" id="A0A6A5TFD8"/>
<dbReference type="GO" id="GO:0034045">
    <property type="term" value="C:phagophore assembly site membrane"/>
    <property type="evidence" value="ECO:0007669"/>
    <property type="project" value="UniProtKB-SubCell"/>
</dbReference>
<accession>A0A6A5TFD8</accession>
<dbReference type="GO" id="GO:0005524">
    <property type="term" value="F:ATP binding"/>
    <property type="evidence" value="ECO:0007669"/>
    <property type="project" value="InterPro"/>
</dbReference>
<organism evidence="5 6">
    <name type="scientific">Byssothecium circinans</name>
    <dbReference type="NCBI Taxonomy" id="147558"/>
    <lineage>
        <taxon>Eukaryota</taxon>
        <taxon>Fungi</taxon>
        <taxon>Dikarya</taxon>
        <taxon>Ascomycota</taxon>
        <taxon>Pezizomycotina</taxon>
        <taxon>Dothideomycetes</taxon>
        <taxon>Pleosporomycetidae</taxon>
        <taxon>Pleosporales</taxon>
        <taxon>Massarineae</taxon>
        <taxon>Massarinaceae</taxon>
        <taxon>Byssothecium</taxon>
    </lineage>
</organism>
<name>A0A6A5TFD8_9PLEO</name>
<proteinExistence type="predicted"/>
<gene>
    <name evidence="5" type="ORF">CC80DRAFT_597440</name>
</gene>
<dbReference type="Pfam" id="PF00069">
    <property type="entry name" value="Pkinase"/>
    <property type="match status" value="1"/>
</dbReference>